<keyword evidence="13" id="KW-1185">Reference proteome</keyword>
<accession>A0A667HLP5</accession>
<dbReference type="InterPro" id="IPR035963">
    <property type="entry name" value="FERM_2"/>
</dbReference>
<evidence type="ECO:0000313" key="13">
    <source>
        <dbReference type="Proteomes" id="UP000472241"/>
    </source>
</evidence>
<reference evidence="12" key="1">
    <citation type="submission" date="2025-08" db="UniProtKB">
        <authorList>
            <consortium name="Ensembl"/>
        </authorList>
    </citation>
    <scope>IDENTIFICATION</scope>
</reference>
<dbReference type="Pfam" id="PF00373">
    <property type="entry name" value="FERM_M"/>
    <property type="match status" value="1"/>
</dbReference>
<dbReference type="PROSITE" id="PS50057">
    <property type="entry name" value="FERM_3"/>
    <property type="match status" value="1"/>
</dbReference>
<dbReference type="InterPro" id="IPR000857">
    <property type="entry name" value="MyTH4_dom"/>
</dbReference>
<evidence type="ECO:0000259" key="10">
    <source>
        <dbReference type="PROSITE" id="PS50057"/>
    </source>
</evidence>
<feature type="compositionally biased region" description="Acidic residues" evidence="8">
    <location>
        <begin position="565"/>
        <end position="577"/>
    </location>
</feature>
<sequence length="1529" mass="168788">QELGRLEIPAELAVTLKAAEGRQHVLADSITESMPPEVPVRPKLTLPPDIDQFPFSGFISISFQEPSLPHPGQPLTKPLTRLVGEDPQHALDINKVLLRLLGDGSLPSWQEQTMGEYLVRQGQRRPGLRDEIFSQLVAQIWHNPDEQQSQRSWALMAMLLSAFPPMPTLQKPLLKFVSDQAPTGMAALCQHKLLGALEQTRLAPGMARAHPPTQLEWTAGRRRGRMALDVFTFNEECYSAEVESWTTGEQFAGSILQSRGLEVPPRGWSVSLHSRDSWQDLAGCDFVLDLIGQTEDLGDPVGPRSYPIAPRGLPEDIPPAPGIQAPSLPPDPPPGPPPTLSSRSHTGKARMDTVRLARDGNGGDLEQGWALSSRMKGGGAIGPMQQGSYPMVYPGMMQMPGYQPAMMPAAMPMMPAVGAVPAMPAVVVPQQPQPQPLLPGVDPRQLAAQQQNFINQQALILAQQMTTQAMTLSLEQRTHQRQRQAEAQTRGAAAPTSPPAVTPKPKKPLVPREEPEQELESVGARLREADGQARWRVIGPSGALSGQQQIKVKTVKPPAKIQIPQEEERDEEEDEEEPRAVPSPPPPPIVKKPLARGGAKAAREAEAEPAQEAGPGADPEPAQDRDLVRSSDPAPRRRAEPSREIRNIIRMYQSRPGPVPVHPVDSGAHTSTSVSPKKGPPPPVAPRPKVPTQLGPSNSIKEDQGLFGQTPPTADAPPPPPAPPLPGEPGTLSAEPRGLMEPMGDQGVSTQLLVPSGSVCFSYVGAPWRLFLRKEVFYPRENFSHPYCLRLLCEQILRDTFAESCIRISQDERHKMRELLGDLEVGLDSLSTTEDNVKKRIVVAARDNWANYFSRIFPVSGESSNDVQLLGVSHRGLRLLKVTQGPGVHLNQLKTLCSYSFAEVLGVECLGSSTLELSLKAEQLVLHTARAGAIKATIELFLSELKKDSGYVIALRSYITDDHSLLSFHRGDLIKLLPVAALEPGWQFGSTGGRSGLFPANMVQPAAAPDFSFSPERSGRHMSQLQHGEPGLARWERATEVRKTGGSDNSEATSSTHSAAYLSLSTESHNYTMQEFALNHFRKPQTLPPTQSLWPQAPIQESLISLSDEDANRQAVESFQVLMQFMQDQPKPRGKNESELLYELLRLCREENLRDEIYCQVIKQVTGHPQQEHCARGWSFLSLLAGFFPPSTTLMPYVTKFLQDSGPSQELAQKSQEHLQHTVKYGGRRRLPSPGEIQAFLKGQAVRPLLIHLPGGLDYKTSIQTFTVAAEVLEELCRQMGITDPQEMQEFALFLIKKEGELVRPLWPHEYLNSVLDQDVSLHSRRLSWETQLHFDHPTYITTHYKQVLRDYLQGKLLVSPQANAQLARLAALQHRSQTQEDRLSEQDLLAYLPKPLQRLVSTSTIKNLVEQELRWMQACSSQEAQISFIEAVSQLPLFGYTVYVVLRVSQLALPGPSLLGLNRQHLILMDPSSQKLYCSVALKDLQRLHLLSPLESDGPPGLELNYGSADNPQTIWFELVKVSGQGLR</sequence>
<dbReference type="PANTHER" id="PTHR22692">
    <property type="entry name" value="MYOSIN VII, XV"/>
    <property type="match status" value="1"/>
</dbReference>
<feature type="region of interest" description="Disordered" evidence="8">
    <location>
        <begin position="297"/>
        <end position="349"/>
    </location>
</feature>
<feature type="compositionally biased region" description="Basic and acidic residues" evidence="8">
    <location>
        <begin position="622"/>
        <end position="647"/>
    </location>
</feature>
<feature type="compositionally biased region" description="Low complexity" evidence="8">
    <location>
        <begin position="608"/>
        <end position="620"/>
    </location>
</feature>
<dbReference type="InterPro" id="IPR019748">
    <property type="entry name" value="FERM_central"/>
</dbReference>
<dbReference type="SUPFAM" id="SSF47031">
    <property type="entry name" value="Second domain of FERM"/>
    <property type="match status" value="1"/>
</dbReference>
<dbReference type="InterPro" id="IPR001452">
    <property type="entry name" value="SH3_domain"/>
</dbReference>
<dbReference type="PROSITE" id="PS51016">
    <property type="entry name" value="MYTH4"/>
    <property type="match status" value="2"/>
</dbReference>
<dbReference type="PROSITE" id="PS50002">
    <property type="entry name" value="SH3"/>
    <property type="match status" value="1"/>
</dbReference>
<feature type="domain" description="FERM" evidence="10">
    <location>
        <begin position="1247"/>
        <end position="1529"/>
    </location>
</feature>
<dbReference type="Pfam" id="PF07653">
    <property type="entry name" value="SH3_2"/>
    <property type="match status" value="1"/>
</dbReference>
<keyword evidence="3 7" id="KW-0728">SH3 domain</keyword>
<dbReference type="InterPro" id="IPR036028">
    <property type="entry name" value="SH3-like_dom_sf"/>
</dbReference>
<dbReference type="SMART" id="SM00326">
    <property type="entry name" value="SH3"/>
    <property type="match status" value="1"/>
</dbReference>
<keyword evidence="5" id="KW-0677">Repeat</keyword>
<feature type="compositionally biased region" description="Pro residues" evidence="8">
    <location>
        <begin position="678"/>
        <end position="689"/>
    </location>
</feature>
<evidence type="ECO:0000259" key="9">
    <source>
        <dbReference type="PROSITE" id="PS50002"/>
    </source>
</evidence>
<feature type="region of interest" description="Disordered" evidence="8">
    <location>
        <begin position="540"/>
        <end position="739"/>
    </location>
</feature>
<dbReference type="Gene3D" id="1.25.40.530">
    <property type="entry name" value="MyTH4 domain"/>
    <property type="match status" value="3"/>
</dbReference>
<dbReference type="PANTHER" id="PTHR22692:SF16">
    <property type="entry name" value="MYOSIN XVB"/>
    <property type="match status" value="1"/>
</dbReference>
<evidence type="ECO:0000256" key="6">
    <source>
        <dbReference type="ARBA" id="ARBA00023203"/>
    </source>
</evidence>
<dbReference type="Pfam" id="PF00784">
    <property type="entry name" value="MyTH4"/>
    <property type="match status" value="2"/>
</dbReference>
<feature type="region of interest" description="Disordered" evidence="8">
    <location>
        <begin position="475"/>
        <end position="522"/>
    </location>
</feature>
<feature type="compositionally biased region" description="Pro residues" evidence="8">
    <location>
        <begin position="714"/>
        <end position="727"/>
    </location>
</feature>
<reference evidence="12" key="2">
    <citation type="submission" date="2025-09" db="UniProtKB">
        <authorList>
            <consortium name="Ensembl"/>
        </authorList>
    </citation>
    <scope>IDENTIFICATION</scope>
</reference>
<evidence type="ECO:0000256" key="7">
    <source>
        <dbReference type="PROSITE-ProRule" id="PRU00192"/>
    </source>
</evidence>
<dbReference type="Ensembl" id="ENSLCNT00005023217.1">
    <property type="protein sequence ID" value="ENSLCNP00005020748.1"/>
    <property type="gene ID" value="ENSLCNG00005013034.1"/>
</dbReference>
<evidence type="ECO:0000256" key="8">
    <source>
        <dbReference type="SAM" id="MobiDB-lite"/>
    </source>
</evidence>
<feature type="domain" description="MyTH4" evidence="11">
    <location>
        <begin position="1094"/>
        <end position="1241"/>
    </location>
</feature>
<dbReference type="GO" id="GO:0005737">
    <property type="term" value="C:cytoplasm"/>
    <property type="evidence" value="ECO:0007669"/>
    <property type="project" value="UniProtKB-SubCell"/>
</dbReference>
<dbReference type="CDD" id="cd14473">
    <property type="entry name" value="FERM_B-lobe"/>
    <property type="match status" value="1"/>
</dbReference>
<dbReference type="InterPro" id="IPR000299">
    <property type="entry name" value="FERM_domain"/>
</dbReference>
<organism evidence="12 13">
    <name type="scientific">Lynx canadensis</name>
    <name type="common">Canada lynx</name>
    <name type="synonym">Felis canadensis</name>
    <dbReference type="NCBI Taxonomy" id="61383"/>
    <lineage>
        <taxon>Eukaryota</taxon>
        <taxon>Metazoa</taxon>
        <taxon>Chordata</taxon>
        <taxon>Craniata</taxon>
        <taxon>Vertebrata</taxon>
        <taxon>Euteleostomi</taxon>
        <taxon>Mammalia</taxon>
        <taxon>Eutheria</taxon>
        <taxon>Laurasiatheria</taxon>
        <taxon>Carnivora</taxon>
        <taxon>Feliformia</taxon>
        <taxon>Felidae</taxon>
        <taxon>Felinae</taxon>
        <taxon>Lynx</taxon>
    </lineage>
</organism>
<dbReference type="GO" id="GO:0003779">
    <property type="term" value="F:actin binding"/>
    <property type="evidence" value="ECO:0007669"/>
    <property type="project" value="UniProtKB-KW"/>
</dbReference>
<feature type="compositionally biased region" description="Pro residues" evidence="8">
    <location>
        <begin position="581"/>
        <end position="590"/>
    </location>
</feature>
<dbReference type="Pfam" id="PF26570">
    <property type="entry name" value="MYO15"/>
    <property type="match status" value="1"/>
</dbReference>
<dbReference type="GO" id="GO:0005856">
    <property type="term" value="C:cytoskeleton"/>
    <property type="evidence" value="ECO:0007669"/>
    <property type="project" value="InterPro"/>
</dbReference>
<dbReference type="InterPro" id="IPR019749">
    <property type="entry name" value="Band_41_domain"/>
</dbReference>
<keyword evidence="4" id="KW-0963">Cytoplasm</keyword>
<evidence type="ECO:0000256" key="3">
    <source>
        <dbReference type="ARBA" id="ARBA00022443"/>
    </source>
</evidence>
<comment type="similarity">
    <text evidence="2">Belongs to the TRAFAC class myosin-kinesin ATPase superfamily. Myosin family.</text>
</comment>
<evidence type="ECO:0000259" key="11">
    <source>
        <dbReference type="PROSITE" id="PS51016"/>
    </source>
</evidence>
<dbReference type="Proteomes" id="UP000472241">
    <property type="component" value="Unplaced"/>
</dbReference>
<dbReference type="Gene3D" id="2.30.29.30">
    <property type="entry name" value="Pleckstrin-homology domain (PH domain)/Phosphotyrosine-binding domain (PTB)"/>
    <property type="match status" value="1"/>
</dbReference>
<evidence type="ECO:0000256" key="2">
    <source>
        <dbReference type="ARBA" id="ARBA00008314"/>
    </source>
</evidence>
<proteinExistence type="inferred from homology"/>
<name>A0A667HLP5_LYNCA</name>
<dbReference type="SUPFAM" id="SSF50044">
    <property type="entry name" value="SH3-domain"/>
    <property type="match status" value="1"/>
</dbReference>
<feature type="compositionally biased region" description="Low complexity" evidence="8">
    <location>
        <begin position="591"/>
        <end position="600"/>
    </location>
</feature>
<dbReference type="InterPro" id="IPR038185">
    <property type="entry name" value="MyTH4_dom_sf"/>
</dbReference>
<dbReference type="Gene3D" id="3.10.20.90">
    <property type="entry name" value="Phosphatidylinositol 3-kinase Catalytic Subunit, Chain A, domain 1"/>
    <property type="match status" value="2"/>
</dbReference>
<evidence type="ECO:0000313" key="12">
    <source>
        <dbReference type="Ensembl" id="ENSLCNP00005020748.1"/>
    </source>
</evidence>
<keyword evidence="6" id="KW-0009">Actin-binding</keyword>
<feature type="domain" description="SH3" evidence="9">
    <location>
        <begin position="947"/>
        <end position="1008"/>
    </location>
</feature>
<dbReference type="SMART" id="SM00139">
    <property type="entry name" value="MyTH4"/>
    <property type="match status" value="2"/>
</dbReference>
<feature type="domain" description="MyTH4" evidence="11">
    <location>
        <begin position="70"/>
        <end position="221"/>
    </location>
</feature>
<dbReference type="InterPro" id="IPR011993">
    <property type="entry name" value="PH-like_dom_sf"/>
</dbReference>
<evidence type="ECO:0000256" key="4">
    <source>
        <dbReference type="ARBA" id="ARBA00022490"/>
    </source>
</evidence>
<feature type="compositionally biased region" description="Pro residues" evidence="8">
    <location>
        <begin position="316"/>
        <end position="339"/>
    </location>
</feature>
<evidence type="ECO:0000256" key="1">
    <source>
        <dbReference type="ARBA" id="ARBA00004496"/>
    </source>
</evidence>
<dbReference type="SMART" id="SM00295">
    <property type="entry name" value="B41"/>
    <property type="match status" value="1"/>
</dbReference>
<evidence type="ECO:0008006" key="14">
    <source>
        <dbReference type="Google" id="ProtNLM"/>
    </source>
</evidence>
<dbReference type="InterPro" id="IPR051567">
    <property type="entry name" value="Unconventional_Myosin_ATPase"/>
</dbReference>
<comment type="subcellular location">
    <subcellularLocation>
        <location evidence="1">Cytoplasm</location>
    </subcellularLocation>
</comment>
<dbReference type="Gene3D" id="2.30.30.40">
    <property type="entry name" value="SH3 Domains"/>
    <property type="match status" value="1"/>
</dbReference>
<evidence type="ECO:0000256" key="5">
    <source>
        <dbReference type="ARBA" id="ARBA00022737"/>
    </source>
</evidence>
<protein>
    <recommendedName>
        <fullName evidence="14">Myosin XVB</fullName>
    </recommendedName>
</protein>
<dbReference type="InterPro" id="IPR059004">
    <property type="entry name" value="MYO15"/>
</dbReference>